<dbReference type="Gene3D" id="1.10.10.10">
    <property type="entry name" value="Winged helix-like DNA-binding domain superfamily/Winged helix DNA-binding domain"/>
    <property type="match status" value="1"/>
</dbReference>
<feature type="domain" description="Paired" evidence="3">
    <location>
        <begin position="9"/>
        <end position="93"/>
    </location>
</feature>
<evidence type="ECO:0000256" key="2">
    <source>
        <dbReference type="ARBA" id="ARBA00022724"/>
    </source>
</evidence>
<dbReference type="Pfam" id="PF00292">
    <property type="entry name" value="PAX"/>
    <property type="match status" value="1"/>
</dbReference>
<organism evidence="4 5">
    <name type="scientific">Periplaneta americana</name>
    <name type="common">American cockroach</name>
    <name type="synonym">Blatta americana</name>
    <dbReference type="NCBI Taxonomy" id="6978"/>
    <lineage>
        <taxon>Eukaryota</taxon>
        <taxon>Metazoa</taxon>
        <taxon>Ecdysozoa</taxon>
        <taxon>Arthropoda</taxon>
        <taxon>Hexapoda</taxon>
        <taxon>Insecta</taxon>
        <taxon>Pterygota</taxon>
        <taxon>Neoptera</taxon>
        <taxon>Polyneoptera</taxon>
        <taxon>Dictyoptera</taxon>
        <taxon>Blattodea</taxon>
        <taxon>Blattoidea</taxon>
        <taxon>Blattidae</taxon>
        <taxon>Blattinae</taxon>
        <taxon>Periplaneta</taxon>
    </lineage>
</organism>
<comment type="caution">
    <text evidence="4">The sequence shown here is derived from an EMBL/GenBank/DDBJ whole genome shotgun (WGS) entry which is preliminary data.</text>
</comment>
<evidence type="ECO:0000313" key="4">
    <source>
        <dbReference type="EMBL" id="KAJ4445340.1"/>
    </source>
</evidence>
<dbReference type="EMBL" id="JAJSOF020000011">
    <property type="protein sequence ID" value="KAJ4445340.1"/>
    <property type="molecule type" value="Genomic_DNA"/>
</dbReference>
<comment type="subcellular location">
    <subcellularLocation>
        <location evidence="1">Nucleus</location>
    </subcellularLocation>
</comment>
<dbReference type="SUPFAM" id="SSF46689">
    <property type="entry name" value="Homeodomain-like"/>
    <property type="match status" value="1"/>
</dbReference>
<accession>A0ABQ8THL9</accession>
<keyword evidence="2" id="KW-0563">Paired box</keyword>
<dbReference type="InterPro" id="IPR036388">
    <property type="entry name" value="WH-like_DNA-bd_sf"/>
</dbReference>
<reference evidence="4 5" key="1">
    <citation type="journal article" date="2022" name="Allergy">
        <title>Genome assembly and annotation of Periplaneta americana reveal a comprehensive cockroach allergen profile.</title>
        <authorList>
            <person name="Wang L."/>
            <person name="Xiong Q."/>
            <person name="Saelim N."/>
            <person name="Wang L."/>
            <person name="Nong W."/>
            <person name="Wan A.T."/>
            <person name="Shi M."/>
            <person name="Liu X."/>
            <person name="Cao Q."/>
            <person name="Hui J.H.L."/>
            <person name="Sookrung N."/>
            <person name="Leung T.F."/>
            <person name="Tungtrongchitr A."/>
            <person name="Tsui S.K.W."/>
        </authorList>
    </citation>
    <scope>NUCLEOTIDE SEQUENCE [LARGE SCALE GENOMIC DNA]</scope>
    <source>
        <strain evidence="4">PWHHKU_190912</strain>
    </source>
</reference>
<evidence type="ECO:0000259" key="3">
    <source>
        <dbReference type="Pfam" id="PF00292"/>
    </source>
</evidence>
<evidence type="ECO:0000256" key="1">
    <source>
        <dbReference type="ARBA" id="ARBA00004123"/>
    </source>
</evidence>
<protein>
    <recommendedName>
        <fullName evidence="3">Paired domain-containing protein</fullName>
    </recommendedName>
</protein>
<sequence length="249" mass="29374">MARNTLTMADRIKIITLMEQNMRQVDVANILHVNQSIVFRLWRKFQETQSIADRPREGRPRKATPGQDRYVRLSARRNPIASATTLRHDLREATVLFFKRFRSVMMRCVLRSVHPLAMFTGNPTPRQRNPEDIQMKVVNLHRYHFHRHSWCNCHDFFTNRCLQFVQCMWSMFTNLRLQMVPKKEVASDNLSAIACLRADRGGGRKTYCLSPHLQVYTRSVFVQVISSLMLNLWYEVKPPTAKLYSELEY</sequence>
<dbReference type="InterPro" id="IPR001523">
    <property type="entry name" value="Paired_dom"/>
</dbReference>
<gene>
    <name evidence="4" type="ORF">ANN_07145</name>
</gene>
<evidence type="ECO:0000313" key="5">
    <source>
        <dbReference type="Proteomes" id="UP001148838"/>
    </source>
</evidence>
<dbReference type="InterPro" id="IPR009057">
    <property type="entry name" value="Homeodomain-like_sf"/>
</dbReference>
<dbReference type="Proteomes" id="UP001148838">
    <property type="component" value="Unassembled WGS sequence"/>
</dbReference>
<keyword evidence="5" id="KW-1185">Reference proteome</keyword>
<proteinExistence type="predicted"/>
<name>A0ABQ8THL9_PERAM</name>